<evidence type="ECO:0000313" key="10">
    <source>
        <dbReference type="EMBL" id="ALT32059.1"/>
    </source>
</evidence>
<comment type="subcellular location">
    <subcellularLocation>
        <location evidence="1 6 7">Nucleus</location>
    </subcellularLocation>
</comment>
<dbReference type="PANTHER" id="PTHR45946">
    <property type="entry name" value="HOMEOBOX PROTEIN ROUGH-RELATED"/>
    <property type="match status" value="1"/>
</dbReference>
<dbReference type="InterPro" id="IPR000047">
    <property type="entry name" value="HTH_motif"/>
</dbReference>
<dbReference type="InterPro" id="IPR046327">
    <property type="entry name" value="HXA1/B1/D1"/>
</dbReference>
<evidence type="ECO:0000256" key="8">
    <source>
        <dbReference type="SAM" id="MobiDB-lite"/>
    </source>
</evidence>
<feature type="DNA-binding region" description="Homeobox" evidence="6">
    <location>
        <begin position="327"/>
        <end position="386"/>
    </location>
</feature>
<dbReference type="PROSITE" id="PS50071">
    <property type="entry name" value="HOMEOBOX_2"/>
    <property type="match status" value="1"/>
</dbReference>
<dbReference type="GO" id="GO:0000981">
    <property type="term" value="F:DNA-binding transcription factor activity, RNA polymerase II-specific"/>
    <property type="evidence" value="ECO:0007669"/>
    <property type="project" value="InterPro"/>
</dbReference>
<dbReference type="GO" id="GO:0005634">
    <property type="term" value="C:nucleus"/>
    <property type="evidence" value="ECO:0007669"/>
    <property type="project" value="UniProtKB-SubCell"/>
</dbReference>
<dbReference type="CDD" id="cd00086">
    <property type="entry name" value="homeodomain"/>
    <property type="match status" value="1"/>
</dbReference>
<evidence type="ECO:0000256" key="2">
    <source>
        <dbReference type="ARBA" id="ARBA00022473"/>
    </source>
</evidence>
<evidence type="ECO:0000256" key="3">
    <source>
        <dbReference type="ARBA" id="ARBA00023125"/>
    </source>
</evidence>
<dbReference type="SUPFAM" id="SSF46689">
    <property type="entry name" value="Homeodomain-like"/>
    <property type="match status" value="1"/>
</dbReference>
<proteinExistence type="evidence at transcript level"/>
<feature type="domain" description="Homeobox" evidence="9">
    <location>
        <begin position="325"/>
        <end position="385"/>
    </location>
</feature>
<feature type="compositionally biased region" description="Low complexity" evidence="8">
    <location>
        <begin position="260"/>
        <end position="271"/>
    </location>
</feature>
<evidence type="ECO:0000256" key="4">
    <source>
        <dbReference type="ARBA" id="ARBA00023155"/>
    </source>
</evidence>
<dbReference type="InterPro" id="IPR020479">
    <property type="entry name" value="HD_metazoa"/>
</dbReference>
<dbReference type="EMBL" id="KT991404">
    <property type="protein sequence ID" value="ALT32059.1"/>
    <property type="molecule type" value="mRNA"/>
</dbReference>
<keyword evidence="2" id="KW-0217">Developmental protein</keyword>
<dbReference type="Gene3D" id="1.10.10.60">
    <property type="entry name" value="Homeodomain-like"/>
    <property type="match status" value="1"/>
</dbReference>
<evidence type="ECO:0000256" key="7">
    <source>
        <dbReference type="RuleBase" id="RU000682"/>
    </source>
</evidence>
<dbReference type="InterPro" id="IPR017970">
    <property type="entry name" value="Homeobox_CS"/>
</dbReference>
<evidence type="ECO:0000259" key="9">
    <source>
        <dbReference type="PROSITE" id="PS50071"/>
    </source>
</evidence>
<accession>A0A0U3ALG7</accession>
<organism evidence="10">
    <name type="scientific">Milnesium tardigradum</name>
    <name type="common">Water bear</name>
    <name type="synonym">Tardigrade</name>
    <dbReference type="NCBI Taxonomy" id="46460"/>
    <lineage>
        <taxon>Eukaryota</taxon>
        <taxon>Metazoa</taxon>
        <taxon>Ecdysozoa</taxon>
        <taxon>Tardigrada</taxon>
        <taxon>Eutardigrada</taxon>
        <taxon>Apochela</taxon>
        <taxon>Milnesiidae</taxon>
        <taxon>Milnesium</taxon>
    </lineage>
</organism>
<name>A0A0U3ALG7_MILTA</name>
<feature type="region of interest" description="Disordered" evidence="8">
    <location>
        <begin position="15"/>
        <end position="37"/>
    </location>
</feature>
<feature type="region of interest" description="Disordered" evidence="8">
    <location>
        <begin position="255"/>
        <end position="275"/>
    </location>
</feature>
<dbReference type="GO" id="GO:0000978">
    <property type="term" value="F:RNA polymerase II cis-regulatory region sequence-specific DNA binding"/>
    <property type="evidence" value="ECO:0007669"/>
    <property type="project" value="TreeGrafter"/>
</dbReference>
<evidence type="ECO:0000256" key="1">
    <source>
        <dbReference type="ARBA" id="ARBA00004123"/>
    </source>
</evidence>
<keyword evidence="4 6" id="KW-0371">Homeobox</keyword>
<evidence type="ECO:0000256" key="5">
    <source>
        <dbReference type="ARBA" id="ARBA00023242"/>
    </source>
</evidence>
<dbReference type="PRINTS" id="PR00024">
    <property type="entry name" value="HOMEOBOX"/>
</dbReference>
<sequence>MQSYFSQDAYPQSNWTYPNQTLQQHSQHTPHNASPDLLCQNYAFHGTSLQESSRTHPNGVYEQSQSSPNASYTMQSTSHPSVIQTAGSVHSLRGHYSPSNTNTNTCVSPPLSYQFQSNNGLSINNYDPINHSPKYMPDSYIPCAPVTCVPYERKPRVQSSNASTNAIATYQAVSYNSDQTTSVKHEYAVTRASPFLQSDQQQQYDVTKLCQDNCNQFCPLTSNPVEYTSQQQLSQQHTPLPQKKVFKWMQIKRSPAKPVGQMQTNQNMNGQLSNGKGTQLKVSDLKSQMQMQSHATNASDAAILINSQNATNKTNSFTNNSIQILSNGTGRTNFSIKQLTELEKEFQFNRYLNRARRIEIANSLGLNETQVKIWFQNRRMKQKKRSRESSSYSLLHSDNNGDTMGLTSLSQSNIASTIDLIQNGDNSPCSISEMES</sequence>
<keyword evidence="5 6" id="KW-0539">Nucleus</keyword>
<feature type="compositionally biased region" description="Polar residues" evidence="8">
    <location>
        <begin position="15"/>
        <end position="32"/>
    </location>
</feature>
<dbReference type="AlphaFoldDB" id="A0A0U3ALG7"/>
<dbReference type="InterPro" id="IPR001356">
    <property type="entry name" value="HD"/>
</dbReference>
<dbReference type="InterPro" id="IPR009057">
    <property type="entry name" value="Homeodomain-like_sf"/>
</dbReference>
<reference evidence="10" key="1">
    <citation type="journal article" date="2016" name="Curr. Biol.">
        <title>The Compact Body Plan of Tardigrades Evolved by the Loss of a Large Body Region.</title>
        <authorList>
            <person name="Smith F.W."/>
            <person name="Boothby T.C."/>
            <person name="Giovannini I."/>
            <person name="Rebecchi L."/>
            <person name="Jockusch E.L."/>
            <person name="Goldstein B."/>
        </authorList>
    </citation>
    <scope>NUCLEOTIDE SEQUENCE</scope>
</reference>
<evidence type="ECO:0000256" key="6">
    <source>
        <dbReference type="PROSITE-ProRule" id="PRU00108"/>
    </source>
</evidence>
<dbReference type="PROSITE" id="PS00027">
    <property type="entry name" value="HOMEOBOX_1"/>
    <property type="match status" value="1"/>
</dbReference>
<feature type="region of interest" description="Disordered" evidence="8">
    <location>
        <begin position="49"/>
        <end position="85"/>
    </location>
</feature>
<keyword evidence="3 6" id="KW-0238">DNA-binding</keyword>
<protein>
    <submittedName>
        <fullName evidence="10">Labial</fullName>
    </submittedName>
</protein>
<dbReference type="Pfam" id="PF00046">
    <property type="entry name" value="Homeodomain"/>
    <property type="match status" value="1"/>
</dbReference>
<dbReference type="SMART" id="SM00389">
    <property type="entry name" value="HOX"/>
    <property type="match status" value="1"/>
</dbReference>
<dbReference type="PANTHER" id="PTHR45946:SF4">
    <property type="entry name" value="HOMEOBOX PROTEIN ROUGH-RELATED"/>
    <property type="match status" value="1"/>
</dbReference>
<dbReference type="PRINTS" id="PR00031">
    <property type="entry name" value="HTHREPRESSR"/>
</dbReference>